<evidence type="ECO:0000259" key="13">
    <source>
        <dbReference type="Pfam" id="PF01729"/>
    </source>
</evidence>
<dbReference type="UniPathway" id="UPA00253">
    <property type="reaction ID" value="UER00331"/>
</dbReference>
<dbReference type="Proteomes" id="UP000440004">
    <property type="component" value="Unassembled WGS sequence"/>
</dbReference>
<keyword evidence="7 12" id="KW-0328">Glycosyltransferase</keyword>
<dbReference type="Pfam" id="PF01729">
    <property type="entry name" value="QRPTase_C"/>
    <property type="match status" value="1"/>
</dbReference>
<comment type="pathway">
    <text evidence="2">Cofactor biosynthesis; NAD(+) biosynthesis; nicotinate D-ribonucleotide from quinolinate: step 1/1.</text>
</comment>
<dbReference type="CDD" id="cd01572">
    <property type="entry name" value="QPRTase"/>
    <property type="match status" value="1"/>
</dbReference>
<evidence type="ECO:0000256" key="5">
    <source>
        <dbReference type="ARBA" id="ARBA00011944"/>
    </source>
</evidence>
<keyword evidence="6" id="KW-0662">Pyridine nucleotide biosynthesis</keyword>
<dbReference type="InterPro" id="IPR004393">
    <property type="entry name" value="NadC"/>
</dbReference>
<dbReference type="GO" id="GO:0034213">
    <property type="term" value="P:quinolinate catabolic process"/>
    <property type="evidence" value="ECO:0007669"/>
    <property type="project" value="TreeGrafter"/>
</dbReference>
<dbReference type="EC" id="2.4.2.19" evidence="5"/>
<dbReference type="Gene3D" id="3.20.20.70">
    <property type="entry name" value="Aldolase class I"/>
    <property type="match status" value="1"/>
</dbReference>
<comment type="similarity">
    <text evidence="3 12">Belongs to the NadC/ModD family.</text>
</comment>
<feature type="domain" description="Quinolinate phosphoribosyl transferase C-terminal" evidence="13">
    <location>
        <begin position="109"/>
        <end position="274"/>
    </location>
</feature>
<dbReference type="SUPFAM" id="SSF51690">
    <property type="entry name" value="Nicotinate/Quinolinate PRTase C-terminal domain-like"/>
    <property type="match status" value="1"/>
</dbReference>
<dbReference type="Pfam" id="PF02749">
    <property type="entry name" value="QRPTase_N"/>
    <property type="match status" value="1"/>
</dbReference>
<evidence type="ECO:0000256" key="9">
    <source>
        <dbReference type="ARBA" id="ARBA00033102"/>
    </source>
</evidence>
<dbReference type="GO" id="GO:0009435">
    <property type="term" value="P:NAD+ biosynthetic process"/>
    <property type="evidence" value="ECO:0007669"/>
    <property type="project" value="UniProtKB-UniPathway"/>
</dbReference>
<dbReference type="InterPro" id="IPR037128">
    <property type="entry name" value="Quinolinate_PRibosylTase_N_sf"/>
</dbReference>
<comment type="function">
    <text evidence="1">Involved in the catabolism of quinolinic acid (QA).</text>
</comment>
<dbReference type="FunFam" id="3.90.1170.20:FF:000001">
    <property type="entry name" value="Nicotinate-nucleotide diphosphorylase (Carboxylating)"/>
    <property type="match status" value="1"/>
</dbReference>
<dbReference type="Gene3D" id="3.90.1170.20">
    <property type="entry name" value="Quinolinate phosphoribosyl transferase, N-terminal domain"/>
    <property type="match status" value="1"/>
</dbReference>
<evidence type="ECO:0000256" key="4">
    <source>
        <dbReference type="ARBA" id="ARBA00011218"/>
    </source>
</evidence>
<evidence type="ECO:0000313" key="15">
    <source>
        <dbReference type="EMBL" id="MPW25090.1"/>
    </source>
</evidence>
<dbReference type="InterPro" id="IPR002638">
    <property type="entry name" value="Quinolinate_PRibosylTrfase_C"/>
</dbReference>
<feature type="domain" description="Quinolinate phosphoribosyl transferase N-terminal" evidence="14">
    <location>
        <begin position="23"/>
        <end position="107"/>
    </location>
</feature>
<evidence type="ECO:0000256" key="8">
    <source>
        <dbReference type="ARBA" id="ARBA00022679"/>
    </source>
</evidence>
<dbReference type="GO" id="GO:0005737">
    <property type="term" value="C:cytoplasm"/>
    <property type="evidence" value="ECO:0007669"/>
    <property type="project" value="TreeGrafter"/>
</dbReference>
<evidence type="ECO:0000256" key="3">
    <source>
        <dbReference type="ARBA" id="ARBA00009400"/>
    </source>
</evidence>
<dbReference type="PANTHER" id="PTHR32179">
    <property type="entry name" value="NICOTINATE-NUCLEOTIDE PYROPHOSPHORYLASE [CARBOXYLATING]"/>
    <property type="match status" value="1"/>
</dbReference>
<reference evidence="15 16" key="1">
    <citation type="submission" date="2019-10" db="EMBL/GenBank/DDBJ databases">
        <title>Alkalibaculum tamaniensis sp.nov., a new alkaliphilic acetogen, isolated on methoxylated aromatics from a mud volcano.</title>
        <authorList>
            <person name="Khomyakova M.A."/>
            <person name="Merkel A.Y."/>
            <person name="Bonch-Osmolovskaya E.A."/>
            <person name="Slobodkin A.I."/>
        </authorList>
    </citation>
    <scope>NUCLEOTIDE SEQUENCE [LARGE SCALE GENOMIC DNA]</scope>
    <source>
        <strain evidence="15 16">M08DMB</strain>
    </source>
</reference>
<dbReference type="GO" id="GO:0004514">
    <property type="term" value="F:nicotinate-nucleotide diphosphorylase (carboxylating) activity"/>
    <property type="evidence" value="ECO:0007669"/>
    <property type="project" value="UniProtKB-EC"/>
</dbReference>
<evidence type="ECO:0000256" key="11">
    <source>
        <dbReference type="ARBA" id="ARBA00069173"/>
    </source>
</evidence>
<dbReference type="InterPro" id="IPR036068">
    <property type="entry name" value="Nicotinate_pribotase-like_C"/>
</dbReference>
<evidence type="ECO:0000256" key="1">
    <source>
        <dbReference type="ARBA" id="ARBA00003237"/>
    </source>
</evidence>
<comment type="caution">
    <text evidence="15">The sequence shown here is derived from an EMBL/GenBank/DDBJ whole genome shotgun (WGS) entry which is preliminary data.</text>
</comment>
<evidence type="ECO:0000256" key="10">
    <source>
        <dbReference type="ARBA" id="ARBA00047445"/>
    </source>
</evidence>
<dbReference type="PIRSF" id="PIRSF006250">
    <property type="entry name" value="NadC_ModD"/>
    <property type="match status" value="1"/>
</dbReference>
<comment type="catalytic activity">
    <reaction evidence="10">
        <text>nicotinate beta-D-ribonucleotide + CO2 + diphosphate = quinolinate + 5-phospho-alpha-D-ribose 1-diphosphate + 2 H(+)</text>
        <dbReference type="Rhea" id="RHEA:12733"/>
        <dbReference type="ChEBI" id="CHEBI:15378"/>
        <dbReference type="ChEBI" id="CHEBI:16526"/>
        <dbReference type="ChEBI" id="CHEBI:29959"/>
        <dbReference type="ChEBI" id="CHEBI:33019"/>
        <dbReference type="ChEBI" id="CHEBI:57502"/>
        <dbReference type="ChEBI" id="CHEBI:58017"/>
        <dbReference type="EC" id="2.4.2.19"/>
    </reaction>
</comment>
<evidence type="ECO:0000313" key="16">
    <source>
        <dbReference type="Proteomes" id="UP000440004"/>
    </source>
</evidence>
<protein>
    <recommendedName>
        <fullName evidence="11">Probable nicotinate-nucleotide pyrophosphorylase [carboxylating]</fullName>
        <ecNumber evidence="5">2.4.2.19</ecNumber>
    </recommendedName>
    <alternativeName>
        <fullName evidence="9">Quinolinate phosphoribosyltransferase [decarboxylating]</fullName>
    </alternativeName>
</protein>
<evidence type="ECO:0000256" key="6">
    <source>
        <dbReference type="ARBA" id="ARBA00022642"/>
    </source>
</evidence>
<dbReference type="FunFam" id="3.20.20.70:FF:000030">
    <property type="entry name" value="Nicotinate-nucleotide pyrophosphorylase, carboxylating"/>
    <property type="match status" value="1"/>
</dbReference>
<keyword evidence="8 12" id="KW-0808">Transferase</keyword>
<evidence type="ECO:0000256" key="12">
    <source>
        <dbReference type="PIRNR" id="PIRNR006250"/>
    </source>
</evidence>
<keyword evidence="16" id="KW-1185">Reference proteome</keyword>
<gene>
    <name evidence="15" type="primary">nadC</name>
    <name evidence="15" type="ORF">GC105_04720</name>
</gene>
<name>A0A6A7K6M6_9FIRM</name>
<dbReference type="NCBIfam" id="TIGR00078">
    <property type="entry name" value="nadC"/>
    <property type="match status" value="1"/>
</dbReference>
<dbReference type="InterPro" id="IPR013785">
    <property type="entry name" value="Aldolase_TIM"/>
</dbReference>
<dbReference type="InterPro" id="IPR022412">
    <property type="entry name" value="Quinolinate_PRibosylTrfase_N"/>
</dbReference>
<organism evidence="15 16">
    <name type="scientific">Alkalibaculum sporogenes</name>
    <dbReference type="NCBI Taxonomy" id="2655001"/>
    <lineage>
        <taxon>Bacteria</taxon>
        <taxon>Bacillati</taxon>
        <taxon>Bacillota</taxon>
        <taxon>Clostridia</taxon>
        <taxon>Eubacteriales</taxon>
        <taxon>Eubacteriaceae</taxon>
        <taxon>Alkalibaculum</taxon>
    </lineage>
</organism>
<evidence type="ECO:0000256" key="7">
    <source>
        <dbReference type="ARBA" id="ARBA00022676"/>
    </source>
</evidence>
<sequence length="280" mass="30576">MMNYLIIDEIIKNALNEDITSEDITTNSIVPESSVATVDLIAKEEGTLAGLYVFKRVYDILGDVDVQFIKLEGDLVTSGEKIAFLKGNTRKILTGERVALNLMQRMSGIATLTKKYTDKLQGTKAKLIDTRKTTPGLRVLEKYAVKVGGGNNHRFNLSDSILIKDNHISAAGSISNAIISARKNASFVNKIEIEVENLEMLQEALDAGADIIMLDNMSLEMMEQAVRIINKKAIIEASGNVSLTTINSIAHTGIDFISVGNITHSVNALDISMKNMQISC</sequence>
<evidence type="ECO:0000259" key="14">
    <source>
        <dbReference type="Pfam" id="PF02749"/>
    </source>
</evidence>
<dbReference type="InterPro" id="IPR027277">
    <property type="entry name" value="NadC/ModD"/>
</dbReference>
<accession>A0A6A7K6M6</accession>
<dbReference type="SUPFAM" id="SSF54675">
    <property type="entry name" value="Nicotinate/Quinolinate PRTase N-terminal domain-like"/>
    <property type="match status" value="1"/>
</dbReference>
<dbReference type="AlphaFoldDB" id="A0A6A7K6M6"/>
<proteinExistence type="inferred from homology"/>
<dbReference type="EMBL" id="WHNX01000005">
    <property type="protein sequence ID" value="MPW25090.1"/>
    <property type="molecule type" value="Genomic_DNA"/>
</dbReference>
<comment type="subunit">
    <text evidence="4">Hexamer formed by 3 homodimers.</text>
</comment>
<evidence type="ECO:0000256" key="2">
    <source>
        <dbReference type="ARBA" id="ARBA00004893"/>
    </source>
</evidence>
<dbReference type="PANTHER" id="PTHR32179:SF3">
    <property type="entry name" value="NICOTINATE-NUCLEOTIDE PYROPHOSPHORYLASE [CARBOXYLATING]"/>
    <property type="match status" value="1"/>
</dbReference>